<evidence type="ECO:0000256" key="3">
    <source>
        <dbReference type="ARBA" id="ARBA00022475"/>
    </source>
</evidence>
<keyword evidence="3" id="KW-1003">Cell membrane</keyword>
<feature type="transmembrane region" description="Helical" evidence="8">
    <location>
        <begin position="462"/>
        <end position="480"/>
    </location>
</feature>
<keyword evidence="7 8" id="KW-0472">Membrane</keyword>
<keyword evidence="10" id="KW-1185">Reference proteome</keyword>
<evidence type="ECO:0000256" key="4">
    <source>
        <dbReference type="ARBA" id="ARBA00022519"/>
    </source>
</evidence>
<comment type="subcellular location">
    <subcellularLocation>
        <location evidence="1">Cell inner membrane</location>
        <topology evidence="1">Multi-pass membrane protein</topology>
    </subcellularLocation>
</comment>
<evidence type="ECO:0000313" key="9">
    <source>
        <dbReference type="EMBL" id="MBB5091044.1"/>
    </source>
</evidence>
<feature type="transmembrane region" description="Helical" evidence="8">
    <location>
        <begin position="848"/>
        <end position="867"/>
    </location>
</feature>
<comment type="caution">
    <text evidence="9">The sequence shown here is derived from an EMBL/GenBank/DDBJ whole genome shotgun (WGS) entry which is preliminary data.</text>
</comment>
<proteinExistence type="predicted"/>
<sequence>MSFSDSFIRRPVLSIVVALMIILLGLQGIFNLSVRQYPEVDETVITVTTAYAGASAELIQGFITAPIAKAVATTENVDYVTSKSSQSLSTVTVQMKLGANPDAALTEVISKVNQVRGDLPSESEDPVISKGTGQSFATMYLAVQNPNMTNEQITEYIDRVIRPRMSTIEGVADAQILGGQEYSMRVWVDPIRMAARNVTASEVLAAIKASNFLSAPGKTKNEYFATAITLRSTLQTPEAFAEMPIRAEGSDIIRMRDVANVELAAKSTDTVVTFNGSSGTFIGVFPTPSANPIDMATAVNKELPSIQDSLPQGMNIILVYDATEQISSSIVEVFKTIAEAMIIVVIVILLFLGSFRSVLIPIVTIPISLIGVCFFLFILGFSINLLSLLAMVLAIGLVVDDAIVVLENIHRHIEEGLTPIHASFVGMKEITSSIVAMTITLAAVFAPLGFTGGLTGSLFREFAFTLAGAVILSGVAALTISPMMCSRMLKHGEASRFAQFVDRLFTRFENGYERWVSGSLNYRPITMLVVVSLVGVMGFLFVNTSSELAPEEDSGALFSMFSGPKYATSDYTKLYADQIDELTKDLPELKARFNIVGFGSATNEGIALWALKDWSQRDRSQKQIQEDLTKRIKDVTGVQAFIFAPPSLPGTGGGLPISIAIQSTGSSDQVFEISEEIKNEAQASGQFIIVQNSLSFNSPQTTIEVDRERASAMGVTVSEIGATLGLMTGGGKVAQFDRDNNSYDIIMQVPDEYRRNPSKLGEFYVRSASGEMVPLSAVVKIVNQASPTAIEQFNQLNSSTISALPLPGVTTGDGLKTILDIANAKLPEGFFIDYSGQSRLEIEQGNTILIAFSLAVIVIYLVLAAQFESFRDPFIIMMTVPLSIFGAIVPLNLGLGTLNIYTQVGLITLVGLITKHGILMVEFANQQRHEHGLSRHDAIIASAKTRLRPILMTTAAMALGVVPLMMATGAGAAARYSMGLVIFTGLMVGTMFTLFVVPMFYTLISAKTVKPLVSVPTEEELKAEVQSAHH</sequence>
<dbReference type="GO" id="GO:0005886">
    <property type="term" value="C:plasma membrane"/>
    <property type="evidence" value="ECO:0007669"/>
    <property type="project" value="UniProtKB-SubCell"/>
</dbReference>
<dbReference type="SUPFAM" id="SSF82693">
    <property type="entry name" value="Multidrug efflux transporter AcrB pore domain, PN1, PN2, PC1 and PC2 subdomains"/>
    <property type="match status" value="3"/>
</dbReference>
<evidence type="ECO:0000313" key="10">
    <source>
        <dbReference type="Proteomes" id="UP000531231"/>
    </source>
</evidence>
<feature type="transmembrane region" description="Helical" evidence="8">
    <location>
        <begin position="430"/>
        <end position="450"/>
    </location>
</feature>
<dbReference type="Gene3D" id="1.20.1640.10">
    <property type="entry name" value="Multidrug efflux transporter AcrB transmembrane domain"/>
    <property type="match status" value="2"/>
</dbReference>
<dbReference type="PANTHER" id="PTHR32063:SF28">
    <property type="entry name" value="BLR2861 PROTEIN"/>
    <property type="match status" value="1"/>
</dbReference>
<dbReference type="Gene3D" id="3.30.70.1430">
    <property type="entry name" value="Multidrug efflux transporter AcrB pore domain"/>
    <property type="match status" value="2"/>
</dbReference>
<feature type="transmembrane region" description="Helical" evidence="8">
    <location>
        <begin position="950"/>
        <end position="974"/>
    </location>
</feature>
<dbReference type="InterPro" id="IPR001036">
    <property type="entry name" value="Acrflvin-R"/>
</dbReference>
<dbReference type="SUPFAM" id="SSF82866">
    <property type="entry name" value="Multidrug efflux transporter AcrB transmembrane domain"/>
    <property type="match status" value="2"/>
</dbReference>
<keyword evidence="6 8" id="KW-1133">Transmembrane helix</keyword>
<dbReference type="AlphaFoldDB" id="A0A7W8AJK5"/>
<gene>
    <name evidence="9" type="ORF">HNQ68_001568</name>
</gene>
<dbReference type="Pfam" id="PF00873">
    <property type="entry name" value="ACR_tran"/>
    <property type="match status" value="1"/>
</dbReference>
<dbReference type="SUPFAM" id="SSF82714">
    <property type="entry name" value="Multidrug efflux transporter AcrB TolC docking domain, DN and DC subdomains"/>
    <property type="match status" value="2"/>
</dbReference>
<evidence type="ECO:0000256" key="6">
    <source>
        <dbReference type="ARBA" id="ARBA00022989"/>
    </source>
</evidence>
<evidence type="ECO:0000256" key="8">
    <source>
        <dbReference type="SAM" id="Phobius"/>
    </source>
</evidence>
<dbReference type="GO" id="GO:0042910">
    <property type="term" value="F:xenobiotic transmembrane transporter activity"/>
    <property type="evidence" value="ECO:0007669"/>
    <property type="project" value="TreeGrafter"/>
</dbReference>
<feature type="transmembrane region" description="Helical" evidence="8">
    <location>
        <begin position="333"/>
        <end position="352"/>
    </location>
</feature>
<feature type="transmembrane region" description="Helical" evidence="8">
    <location>
        <begin position="874"/>
        <end position="894"/>
    </location>
</feature>
<feature type="transmembrane region" description="Helical" evidence="8">
    <location>
        <begin position="980"/>
        <end position="1004"/>
    </location>
</feature>
<keyword evidence="2" id="KW-0813">Transport</keyword>
<organism evidence="9 10">
    <name type="scientific">Pseudochrobactrum saccharolyticum</name>
    <dbReference type="NCBI Taxonomy" id="354352"/>
    <lineage>
        <taxon>Bacteria</taxon>
        <taxon>Pseudomonadati</taxon>
        <taxon>Pseudomonadota</taxon>
        <taxon>Alphaproteobacteria</taxon>
        <taxon>Hyphomicrobiales</taxon>
        <taxon>Brucellaceae</taxon>
        <taxon>Pseudochrobactrum</taxon>
    </lineage>
</organism>
<evidence type="ECO:0000256" key="7">
    <source>
        <dbReference type="ARBA" id="ARBA00023136"/>
    </source>
</evidence>
<dbReference type="Gene3D" id="3.30.70.1440">
    <property type="entry name" value="Multidrug efflux transporter AcrB pore domain"/>
    <property type="match status" value="1"/>
</dbReference>
<protein>
    <submittedName>
        <fullName evidence="9">Multidrug efflux pump</fullName>
    </submittedName>
</protein>
<dbReference type="PANTHER" id="PTHR32063">
    <property type="match status" value="1"/>
</dbReference>
<dbReference type="FunFam" id="1.20.1640.10:FF:000001">
    <property type="entry name" value="Efflux pump membrane transporter"/>
    <property type="match status" value="1"/>
</dbReference>
<reference evidence="9 10" key="1">
    <citation type="submission" date="2020-08" db="EMBL/GenBank/DDBJ databases">
        <title>Genomic Encyclopedia of Type Strains, Phase IV (KMG-IV): sequencing the most valuable type-strain genomes for metagenomic binning, comparative biology and taxonomic classification.</title>
        <authorList>
            <person name="Goeker M."/>
        </authorList>
    </citation>
    <scope>NUCLEOTIDE SEQUENCE [LARGE SCALE GENOMIC DNA]</scope>
    <source>
        <strain evidence="9 10">DSM 25620</strain>
    </source>
</reference>
<dbReference type="PRINTS" id="PR00702">
    <property type="entry name" value="ACRIFLAVINRP"/>
</dbReference>
<accession>A0A7W8AJK5</accession>
<dbReference type="InterPro" id="IPR027463">
    <property type="entry name" value="AcrB_DN_DC_subdom"/>
</dbReference>
<keyword evidence="5 8" id="KW-0812">Transmembrane</keyword>
<feature type="transmembrane region" description="Helical" evidence="8">
    <location>
        <begin position="524"/>
        <end position="542"/>
    </location>
</feature>
<dbReference type="Gene3D" id="3.30.2090.10">
    <property type="entry name" value="Multidrug efflux transporter AcrB TolC docking domain, DN and DC subdomains"/>
    <property type="match status" value="2"/>
</dbReference>
<feature type="transmembrane region" description="Helical" evidence="8">
    <location>
        <begin position="12"/>
        <end position="30"/>
    </location>
</feature>
<dbReference type="Gene3D" id="3.30.70.1320">
    <property type="entry name" value="Multidrug efflux transporter AcrB pore domain like"/>
    <property type="match status" value="1"/>
</dbReference>
<evidence type="ECO:0000256" key="5">
    <source>
        <dbReference type="ARBA" id="ARBA00022692"/>
    </source>
</evidence>
<keyword evidence="4" id="KW-0997">Cell inner membrane</keyword>
<evidence type="ECO:0000256" key="1">
    <source>
        <dbReference type="ARBA" id="ARBA00004429"/>
    </source>
</evidence>
<dbReference type="RefSeq" id="WP_075654984.1">
    <property type="nucleotide sequence ID" value="NZ_JACHIL010000002.1"/>
</dbReference>
<dbReference type="Proteomes" id="UP000531231">
    <property type="component" value="Unassembled WGS sequence"/>
</dbReference>
<dbReference type="EMBL" id="JACHIL010000002">
    <property type="protein sequence ID" value="MBB5091044.1"/>
    <property type="molecule type" value="Genomic_DNA"/>
</dbReference>
<evidence type="ECO:0000256" key="2">
    <source>
        <dbReference type="ARBA" id="ARBA00022448"/>
    </source>
</evidence>
<name>A0A7W8AJK5_9HYPH</name>